<feature type="compositionally biased region" description="Basic and acidic residues" evidence="1">
    <location>
        <begin position="1"/>
        <end position="15"/>
    </location>
</feature>
<evidence type="ECO:0000313" key="2">
    <source>
        <dbReference type="EMBL" id="VDP69191.1"/>
    </source>
</evidence>
<organism evidence="4">
    <name type="scientific">Schistosoma curassoni</name>
    <dbReference type="NCBI Taxonomy" id="6186"/>
    <lineage>
        <taxon>Eukaryota</taxon>
        <taxon>Metazoa</taxon>
        <taxon>Spiralia</taxon>
        <taxon>Lophotrochozoa</taxon>
        <taxon>Platyhelminthes</taxon>
        <taxon>Trematoda</taxon>
        <taxon>Digenea</taxon>
        <taxon>Strigeidida</taxon>
        <taxon>Schistosomatoidea</taxon>
        <taxon>Schistosomatidae</taxon>
        <taxon>Schistosoma</taxon>
    </lineage>
</organism>
<evidence type="ECO:0000313" key="3">
    <source>
        <dbReference type="Proteomes" id="UP000279833"/>
    </source>
</evidence>
<proteinExistence type="predicted"/>
<feature type="region of interest" description="Disordered" evidence="1">
    <location>
        <begin position="1"/>
        <end position="57"/>
    </location>
</feature>
<sequence length="252" mass="28813">MGENKPDSSGRRSEEEALQVNRTHIEESIQPRHKASPHMGTQGERRRGRSKNTLRREMETDMRKMKRNWTELERNAEDRVGLRMLVSGLYSIGINRLNHDCYHLILAFIQIALHKLSSIDSLNYTNKTINISIEYYQLINDCLIQTIHLCNKTTTTTTQQQQQQQYYDNPMDNNYISKTVITLQLGFQFTPPPPSSSSSSSPPPHPTPITTSTHHHLSSIIPPTPINPTHSYISVLNKTDSSLYGDNNDDEL</sequence>
<accession>A0A183KWL5</accession>
<dbReference type="EMBL" id="UZAK01042545">
    <property type="protein sequence ID" value="VDP69191.1"/>
    <property type="molecule type" value="Genomic_DNA"/>
</dbReference>
<dbReference type="AlphaFoldDB" id="A0A183KWL5"/>
<feature type="region of interest" description="Disordered" evidence="1">
    <location>
        <begin position="190"/>
        <end position="225"/>
    </location>
</feature>
<reference evidence="2 3" key="2">
    <citation type="submission" date="2018-11" db="EMBL/GenBank/DDBJ databases">
        <authorList>
            <consortium name="Pathogen Informatics"/>
        </authorList>
    </citation>
    <scope>NUCLEOTIDE SEQUENCE [LARGE SCALE GENOMIC DNA]</scope>
    <source>
        <strain evidence="2">Dakar</strain>
        <strain evidence="3">Dakar, Senegal</strain>
    </source>
</reference>
<dbReference type="Proteomes" id="UP000279833">
    <property type="component" value="Unassembled WGS sequence"/>
</dbReference>
<reference evidence="4" key="1">
    <citation type="submission" date="2016-06" db="UniProtKB">
        <authorList>
            <consortium name="WormBaseParasite"/>
        </authorList>
    </citation>
    <scope>IDENTIFICATION</scope>
</reference>
<dbReference type="WBParaSite" id="SCUD_0001946201-mRNA-1">
    <property type="protein sequence ID" value="SCUD_0001946201-mRNA-1"/>
    <property type="gene ID" value="SCUD_0001946201"/>
</dbReference>
<protein>
    <submittedName>
        <fullName evidence="2 4">Uncharacterized protein</fullName>
    </submittedName>
</protein>
<keyword evidence="3" id="KW-1185">Reference proteome</keyword>
<evidence type="ECO:0000313" key="4">
    <source>
        <dbReference type="WBParaSite" id="SCUD_0001946201-mRNA-1"/>
    </source>
</evidence>
<feature type="compositionally biased region" description="Pro residues" evidence="1">
    <location>
        <begin position="190"/>
        <end position="207"/>
    </location>
</feature>
<gene>
    <name evidence="2" type="ORF">SCUD_LOCUS19459</name>
</gene>
<name>A0A183KWL5_9TREM</name>
<evidence type="ECO:0000256" key="1">
    <source>
        <dbReference type="SAM" id="MobiDB-lite"/>
    </source>
</evidence>